<accession>A0A7S1QK45</accession>
<dbReference type="AlphaFoldDB" id="A0A7S1QK45"/>
<dbReference type="EMBL" id="HBGE01044865">
    <property type="protein sequence ID" value="CAD9141224.1"/>
    <property type="molecule type" value="Transcribed_RNA"/>
</dbReference>
<feature type="transmembrane region" description="Helical" evidence="2">
    <location>
        <begin position="204"/>
        <end position="222"/>
    </location>
</feature>
<feature type="transmembrane region" description="Helical" evidence="2">
    <location>
        <begin position="132"/>
        <end position="153"/>
    </location>
</feature>
<reference evidence="3" key="1">
    <citation type="submission" date="2021-01" db="EMBL/GenBank/DDBJ databases">
        <authorList>
            <person name="Corre E."/>
            <person name="Pelletier E."/>
            <person name="Niang G."/>
            <person name="Scheremetjew M."/>
            <person name="Finn R."/>
            <person name="Kale V."/>
            <person name="Holt S."/>
            <person name="Cochrane G."/>
            <person name="Meng A."/>
            <person name="Brown T."/>
            <person name="Cohen L."/>
        </authorList>
    </citation>
    <scope>NUCLEOTIDE SEQUENCE</scope>
    <source>
        <strain evidence="3">OF101</strain>
    </source>
</reference>
<evidence type="ECO:0000313" key="3">
    <source>
        <dbReference type="EMBL" id="CAD9141224.1"/>
    </source>
</evidence>
<gene>
    <name evidence="3" type="ORF">ACAT0790_LOCUS27036</name>
</gene>
<protein>
    <submittedName>
        <fullName evidence="3">Uncharacterized protein</fullName>
    </submittedName>
</protein>
<feature type="transmembrane region" description="Helical" evidence="2">
    <location>
        <begin position="165"/>
        <end position="184"/>
    </location>
</feature>
<feature type="region of interest" description="Disordered" evidence="1">
    <location>
        <begin position="837"/>
        <end position="856"/>
    </location>
</feature>
<name>A0A7S1QK45_ALECA</name>
<evidence type="ECO:0000256" key="2">
    <source>
        <dbReference type="SAM" id="Phobius"/>
    </source>
</evidence>
<keyword evidence="2" id="KW-0472">Membrane</keyword>
<feature type="transmembrane region" description="Helical" evidence="2">
    <location>
        <begin position="228"/>
        <end position="248"/>
    </location>
</feature>
<feature type="compositionally biased region" description="Basic and acidic residues" evidence="1">
    <location>
        <begin position="536"/>
        <end position="549"/>
    </location>
</feature>
<feature type="transmembrane region" description="Helical" evidence="2">
    <location>
        <begin position="455"/>
        <end position="476"/>
    </location>
</feature>
<evidence type="ECO:0000256" key="1">
    <source>
        <dbReference type="SAM" id="MobiDB-lite"/>
    </source>
</evidence>
<feature type="region of interest" description="Disordered" evidence="1">
    <location>
        <begin position="521"/>
        <end position="587"/>
    </location>
</feature>
<keyword evidence="2" id="KW-0812">Transmembrane</keyword>
<proteinExistence type="predicted"/>
<keyword evidence="2" id="KW-1133">Transmembrane helix</keyword>
<organism evidence="3">
    <name type="scientific">Alexandrium catenella</name>
    <name type="common">Red tide dinoflagellate</name>
    <name type="synonym">Gonyaulax catenella</name>
    <dbReference type="NCBI Taxonomy" id="2925"/>
    <lineage>
        <taxon>Eukaryota</taxon>
        <taxon>Sar</taxon>
        <taxon>Alveolata</taxon>
        <taxon>Dinophyceae</taxon>
        <taxon>Gonyaulacales</taxon>
        <taxon>Pyrocystaceae</taxon>
        <taxon>Alexandrium</taxon>
    </lineage>
</organism>
<feature type="compositionally biased region" description="Low complexity" evidence="1">
    <location>
        <begin position="841"/>
        <end position="854"/>
    </location>
</feature>
<sequence length="895" mass="97406">MVSLLTRKVRLPIPSLSQLDQARVFASSYEKQNVGDIFRVPFMRHQQHGPDLPPASDEEDEEDELMKAHKQGEEFGSTARDTVPSWIRDETVVDKIGGQPSSSSGQEKDHHETPEHFKLMAKAMEDWWMYDVYARIAMLYGVCCFLYAVSYYAIGTTISELRGFWISWSLPMLFQVAQALILRLDILQNNGQKFLPNVEFLGHIAPYFAIVATTLEFKFWYSPTSVDLTWVFVGLAFFSHMMMALRFLDLAWPDTEREVDMPEQATRQWWPASWKVPSAFTKALWVLAPPKKLEPGQHDLMHEMDDLKRGGASITACRRRRAKPSDAKKGSQGWASPQSLFQQCMRVDRAFTQLFNANVWNTLAERTQHQLHELYGEYQNARVQVDQLPEGKTEPQSGLGLIADSLSRIEGSIEEVTAKCRGAVANATNDEGAFTGGSPFSEFSSKRKSDLPWQVTRVALLTMAFQWLFMIAATAAEATMGPESLLKPPGEPPWIRDVKTRHWKPAMVHLSSNNTVPSDYALFDPPVARPPLLKSPEGHGSEGTHDADGHGSAAPASHAQDGHGSSADHATPPSHGGHSASEQDHHRRLAGAYGRRPEAAVSELLKALPALGRLADLLEEGATAPNLVEQEMAPALPSAFMAKEAKAKSVRWPALFEPRHLVCGPAGGSAVALTPHGFGALVPTSEGGIEMVEAQPFALEGLGELGPLVGAGWAEKGLELVTEAGDLLHCPGHQPGEFGAWRCGSPGGAARLPVPEGSKLLAAAVRMMPEGVGRFAAMLLDHLPGSVTLVSEGEDGWSPMGEVHLPPGSTAAGFRLGLSFAGEELLITTPAGEVHRRHFQHGPAPSHPAPSSGAGRREFRAACGMPTGVARLALSPQPRSNGGIAWLPELLMPEA</sequence>